<dbReference type="InterPro" id="IPR013780">
    <property type="entry name" value="Glyco_hydro_b"/>
</dbReference>
<evidence type="ECO:0000259" key="7">
    <source>
        <dbReference type="Pfam" id="PF17137"/>
    </source>
</evidence>
<reference evidence="9" key="1">
    <citation type="submission" date="2021-01" db="EMBL/GenBank/DDBJ databases">
        <title>Fulvivirga kasyanovii gen. nov., sp nov., a novel member of the phylum Bacteroidetes isolated from seawater in a mussel farm.</title>
        <authorList>
            <person name="Zhao L.-H."/>
            <person name="Wang Z.-J."/>
        </authorList>
    </citation>
    <scope>NUCLEOTIDE SEQUENCE</scope>
    <source>
        <strain evidence="9">2943</strain>
    </source>
</reference>
<sequence length="820" mass="95229">MENQNESQVNQQADGFEGNYIENFQGKAKEEEFFPGAITSYEKIEDHMLMFYGEQSSMELTVISDYILKFRFAHDGYFEDDFSYAIDPSYNFNPAQFDIAETKDEYVITTSKITCHLFKDSFRTKITDKAGNLIVEDEKGYHWKDEKRYGGNVVVTTKVCRENEQFYGLGDKSTRLNLRNGRFELWGTDCYGYTQDTDPVYKNIPFYLGLNNNIGYGIFLDNSFRTFFDFGGERHGATSFWAQGGEMRYYFIYGPELMSVSERYTLLTGRPELPPMWALGYQQSKWSYYPETTVRELALKFREMQIPCDVIHLDIDYMNGYRCFTWDKTRFPDPAKMIADLRTQGFKIVVIIDPGIKVDKNYYVYKEGMDNDYFCIRADGPKMKGSVWPGPCYFPDFTNPKVRTWWAGLYEGLMNDDGVAGVWNDMNEPAVFEEGSFPRDVRHDYDGHPCSHRKGHNVYGMQMARATYEGQKQFLKPQNKRPFTISRSGYSGLQRFASVWTGDNMATWDHLRIANTQCQRLSASGISFSGSDVGGFIGTPSGELYVRWVQMATFHPFFRTHSSGDHGDKEPWIFEKEFTDIVKKFIEFRYQLLPYIYTTFWQYAERGTPMLKSLHMITQEDEQTYYREEEFFLGDNLLICPMSLESSIKRAVYLPKGKWYNYWNHEIVEGGQEIQVVASLQEIPLFVKAGSIIPLQPSMQYTGQISFDQLDLLVYYTESSYTSELYEDAGEGYDYLDGDKSLKTFKVVNEKDIFKITQSIEGDFNPLYESYKLTFFGIDKISKVTVDGQGVDLEKDEKGNFYVTALKDFNLISVYKTKKP</sequence>
<organism evidence="9 10">
    <name type="scientific">Fulvivirga sediminis</name>
    <dbReference type="NCBI Taxonomy" id="2803949"/>
    <lineage>
        <taxon>Bacteria</taxon>
        <taxon>Pseudomonadati</taxon>
        <taxon>Bacteroidota</taxon>
        <taxon>Cytophagia</taxon>
        <taxon>Cytophagales</taxon>
        <taxon>Fulvivirgaceae</taxon>
        <taxon>Fulvivirga</taxon>
    </lineage>
</organism>
<dbReference type="SUPFAM" id="SSF51011">
    <property type="entry name" value="Glycosyl hydrolase domain"/>
    <property type="match status" value="1"/>
</dbReference>
<dbReference type="Proteomes" id="UP000659388">
    <property type="component" value="Unassembled WGS sequence"/>
</dbReference>
<feature type="domain" description="Glycoside hydrolase family 31 N-terminal" evidence="6">
    <location>
        <begin position="58"/>
        <end position="229"/>
    </location>
</feature>
<dbReference type="PANTHER" id="PTHR22762">
    <property type="entry name" value="ALPHA-GLUCOSIDASE"/>
    <property type="match status" value="1"/>
</dbReference>
<evidence type="ECO:0000259" key="5">
    <source>
        <dbReference type="Pfam" id="PF01055"/>
    </source>
</evidence>
<dbReference type="InterPro" id="IPR025887">
    <property type="entry name" value="Glyco_hydro_31_N_dom"/>
</dbReference>
<proteinExistence type="inferred from homology"/>
<protein>
    <submittedName>
        <fullName evidence="9">Glycoside hydrolase family 31 protein</fullName>
    </submittedName>
</protein>
<evidence type="ECO:0000256" key="1">
    <source>
        <dbReference type="ARBA" id="ARBA00007806"/>
    </source>
</evidence>
<feature type="domain" description="Glycoside hydrolase family 31 TIM barrel" evidence="5">
    <location>
        <begin position="271"/>
        <end position="598"/>
    </location>
</feature>
<dbReference type="Gene3D" id="2.60.40.1180">
    <property type="entry name" value="Golgi alpha-mannosidase II"/>
    <property type="match status" value="2"/>
</dbReference>
<evidence type="ECO:0000259" key="8">
    <source>
        <dbReference type="Pfam" id="PF21365"/>
    </source>
</evidence>
<comment type="caution">
    <text evidence="9">The sequence shown here is derived from an EMBL/GenBank/DDBJ whole genome shotgun (WGS) entry which is preliminary data.</text>
</comment>
<dbReference type="Pfam" id="PF13802">
    <property type="entry name" value="Gal_mutarotas_2"/>
    <property type="match status" value="1"/>
</dbReference>
<keyword evidence="10" id="KW-1185">Reference proteome</keyword>
<evidence type="ECO:0000256" key="4">
    <source>
        <dbReference type="RuleBase" id="RU361185"/>
    </source>
</evidence>
<dbReference type="CDD" id="cd06604">
    <property type="entry name" value="GH31_glucosidase_II_MalA"/>
    <property type="match status" value="1"/>
</dbReference>
<dbReference type="Gene3D" id="3.20.20.80">
    <property type="entry name" value="Glycosidases"/>
    <property type="match status" value="1"/>
</dbReference>
<dbReference type="InterPro" id="IPR000322">
    <property type="entry name" value="Glyco_hydro_31_TIM"/>
</dbReference>
<evidence type="ECO:0000259" key="6">
    <source>
        <dbReference type="Pfam" id="PF13802"/>
    </source>
</evidence>
<dbReference type="Pfam" id="PF01055">
    <property type="entry name" value="Glyco_hydro_31_2nd"/>
    <property type="match status" value="1"/>
</dbReference>
<dbReference type="Pfam" id="PF21365">
    <property type="entry name" value="Glyco_hydro_31_3rd"/>
    <property type="match status" value="1"/>
</dbReference>
<evidence type="ECO:0000313" key="9">
    <source>
        <dbReference type="EMBL" id="MBL3655975.1"/>
    </source>
</evidence>
<dbReference type="GO" id="GO:0004553">
    <property type="term" value="F:hydrolase activity, hydrolyzing O-glycosyl compounds"/>
    <property type="evidence" value="ECO:0007669"/>
    <property type="project" value="InterPro"/>
</dbReference>
<dbReference type="InterPro" id="IPR011013">
    <property type="entry name" value="Gal_mutarotase_sf_dom"/>
</dbReference>
<keyword evidence="2 4" id="KW-0378">Hydrolase</keyword>
<comment type="similarity">
    <text evidence="1 4">Belongs to the glycosyl hydrolase 31 family.</text>
</comment>
<dbReference type="Pfam" id="PF17137">
    <property type="entry name" value="DUF5110"/>
    <property type="match status" value="1"/>
</dbReference>
<dbReference type="GO" id="GO:0030246">
    <property type="term" value="F:carbohydrate binding"/>
    <property type="evidence" value="ECO:0007669"/>
    <property type="project" value="InterPro"/>
</dbReference>
<dbReference type="Gene3D" id="2.60.40.1760">
    <property type="entry name" value="glycosyl hydrolase (family 31)"/>
    <property type="match status" value="1"/>
</dbReference>
<feature type="domain" description="Glycosyl hydrolase family 31 C-terminal" evidence="8">
    <location>
        <begin position="607"/>
        <end position="693"/>
    </location>
</feature>
<accession>A0A937K051</accession>
<dbReference type="InterPro" id="IPR017853">
    <property type="entry name" value="GH"/>
</dbReference>
<name>A0A937K051_9BACT</name>
<gene>
    <name evidence="9" type="ORF">JL102_07530</name>
</gene>
<dbReference type="PROSITE" id="PS00129">
    <property type="entry name" value="GLYCOSYL_HYDROL_F31_1"/>
    <property type="match status" value="1"/>
</dbReference>
<keyword evidence="3 4" id="KW-0326">Glycosidase</keyword>
<evidence type="ECO:0000256" key="3">
    <source>
        <dbReference type="ARBA" id="ARBA00023295"/>
    </source>
</evidence>
<dbReference type="CDD" id="cd14752">
    <property type="entry name" value="GH31_N"/>
    <property type="match status" value="1"/>
</dbReference>
<dbReference type="SUPFAM" id="SSF51445">
    <property type="entry name" value="(Trans)glycosidases"/>
    <property type="match status" value="1"/>
</dbReference>
<dbReference type="SUPFAM" id="SSF74650">
    <property type="entry name" value="Galactose mutarotase-like"/>
    <property type="match status" value="1"/>
</dbReference>
<dbReference type="InterPro" id="IPR033403">
    <property type="entry name" value="DUF5110"/>
</dbReference>
<feature type="domain" description="DUF5110" evidence="7">
    <location>
        <begin position="709"/>
        <end position="777"/>
    </location>
</feature>
<dbReference type="InterPro" id="IPR030458">
    <property type="entry name" value="Glyco_hydro_31_AS"/>
</dbReference>
<dbReference type="RefSeq" id="WP_202243661.1">
    <property type="nucleotide sequence ID" value="NZ_JAESIY010000003.1"/>
</dbReference>
<evidence type="ECO:0000313" key="10">
    <source>
        <dbReference type="Proteomes" id="UP000659388"/>
    </source>
</evidence>
<dbReference type="InterPro" id="IPR048395">
    <property type="entry name" value="Glyco_hydro_31_C"/>
</dbReference>
<evidence type="ECO:0000256" key="2">
    <source>
        <dbReference type="ARBA" id="ARBA00022801"/>
    </source>
</evidence>
<dbReference type="AlphaFoldDB" id="A0A937K051"/>
<dbReference type="EMBL" id="JAESIY010000003">
    <property type="protein sequence ID" value="MBL3655975.1"/>
    <property type="molecule type" value="Genomic_DNA"/>
</dbReference>
<dbReference type="GO" id="GO:0005975">
    <property type="term" value="P:carbohydrate metabolic process"/>
    <property type="evidence" value="ECO:0007669"/>
    <property type="project" value="InterPro"/>
</dbReference>
<dbReference type="PANTHER" id="PTHR22762:SF120">
    <property type="entry name" value="HETEROGLYCAN GLUCOSIDASE 1"/>
    <property type="match status" value="1"/>
</dbReference>